<dbReference type="InterPro" id="IPR003846">
    <property type="entry name" value="SelO"/>
</dbReference>
<protein>
    <recommendedName>
        <fullName evidence="8">Protein nucleotidyltransferase YdiU</fullName>
        <ecNumber evidence="8">2.7.7.-</ecNumber>
    </recommendedName>
    <alternativeName>
        <fullName evidence="8">Protein adenylyltransferase YdiU</fullName>
        <ecNumber evidence="8">2.7.7.108</ecNumber>
    </alternativeName>
    <alternativeName>
        <fullName evidence="8">Protein uridylyltransferase YdiU</fullName>
        <ecNumber evidence="8">2.7.7.-</ecNumber>
    </alternativeName>
</protein>
<dbReference type="Proteomes" id="UP000075787">
    <property type="component" value="Unassembled WGS sequence"/>
</dbReference>
<feature type="binding site" evidence="8">
    <location>
        <position position="93"/>
    </location>
    <ligand>
        <name>ATP</name>
        <dbReference type="ChEBI" id="CHEBI:30616"/>
    </ligand>
</feature>
<keyword evidence="2 8" id="KW-0808">Transferase</keyword>
<evidence type="ECO:0000256" key="8">
    <source>
        <dbReference type="HAMAP-Rule" id="MF_00692"/>
    </source>
</evidence>
<comment type="caution">
    <text evidence="9">The sequence shown here is derived from an EMBL/GenBank/DDBJ whole genome shotgun (WGS) entry which is preliminary data.</text>
</comment>
<dbReference type="GO" id="GO:0005524">
    <property type="term" value="F:ATP binding"/>
    <property type="evidence" value="ECO:0007669"/>
    <property type="project" value="UniProtKB-UniRule"/>
</dbReference>
<dbReference type="EMBL" id="LPZR01000163">
    <property type="protein sequence ID" value="KYO52098.1"/>
    <property type="molecule type" value="Genomic_DNA"/>
</dbReference>
<comment type="catalytic activity">
    <reaction evidence="8">
        <text>L-seryl-[protein] + ATP = 3-O-(5'-adenylyl)-L-seryl-[protein] + diphosphate</text>
        <dbReference type="Rhea" id="RHEA:58120"/>
        <dbReference type="Rhea" id="RHEA-COMP:9863"/>
        <dbReference type="Rhea" id="RHEA-COMP:15073"/>
        <dbReference type="ChEBI" id="CHEBI:29999"/>
        <dbReference type="ChEBI" id="CHEBI:30616"/>
        <dbReference type="ChEBI" id="CHEBI:33019"/>
        <dbReference type="ChEBI" id="CHEBI:142516"/>
        <dbReference type="EC" id="2.7.7.108"/>
    </reaction>
</comment>
<feature type="binding site" evidence="8">
    <location>
        <position position="94"/>
    </location>
    <ligand>
        <name>ATP</name>
        <dbReference type="ChEBI" id="CHEBI:30616"/>
    </ligand>
</feature>
<comment type="catalytic activity">
    <reaction evidence="8">
        <text>L-histidyl-[protein] + UTP = N(tele)-(5'-uridylyl)-L-histidyl-[protein] + diphosphate</text>
        <dbReference type="Rhea" id="RHEA:83891"/>
        <dbReference type="Rhea" id="RHEA-COMP:9745"/>
        <dbReference type="Rhea" id="RHEA-COMP:20239"/>
        <dbReference type="ChEBI" id="CHEBI:29979"/>
        <dbReference type="ChEBI" id="CHEBI:33019"/>
        <dbReference type="ChEBI" id="CHEBI:46398"/>
        <dbReference type="ChEBI" id="CHEBI:233474"/>
    </reaction>
</comment>
<comment type="function">
    <text evidence="8">Nucleotidyltransferase involved in the post-translational modification of proteins. It can catalyze the addition of adenosine monophosphate (AMP) or uridine monophosphate (UMP) to a protein, resulting in modifications known as AMPylation and UMPylation.</text>
</comment>
<accession>A0A162KU99</accession>
<feature type="binding site" evidence="8">
    <location>
        <position position="126"/>
    </location>
    <ligand>
        <name>ATP</name>
        <dbReference type="ChEBI" id="CHEBI:30616"/>
    </ligand>
</feature>
<dbReference type="EC" id="2.7.7.108" evidence="8"/>
<dbReference type="PANTHER" id="PTHR32057">
    <property type="entry name" value="PROTEIN ADENYLYLTRANSFERASE SELO, MITOCHONDRIAL"/>
    <property type="match status" value="1"/>
</dbReference>
<keyword evidence="6 8" id="KW-0067">ATP-binding</keyword>
<dbReference type="GO" id="GO:0000287">
    <property type="term" value="F:magnesium ion binding"/>
    <property type="evidence" value="ECO:0007669"/>
    <property type="project" value="UniProtKB-UniRule"/>
</dbReference>
<keyword evidence="7 8" id="KW-0460">Magnesium</keyword>
<feature type="binding site" evidence="8">
    <location>
        <position position="263"/>
    </location>
    <ligand>
        <name>Mg(2+)</name>
        <dbReference type="ChEBI" id="CHEBI:18420"/>
    </ligand>
</feature>
<dbReference type="EC" id="2.7.7.-" evidence="8"/>
<keyword evidence="8" id="KW-0464">Manganese</keyword>
<evidence type="ECO:0000256" key="4">
    <source>
        <dbReference type="ARBA" id="ARBA00022723"/>
    </source>
</evidence>
<dbReference type="NCBIfam" id="NF000658">
    <property type="entry name" value="PRK00029.1"/>
    <property type="match status" value="1"/>
</dbReference>
<dbReference type="AlphaFoldDB" id="A0A162KU99"/>
<comment type="catalytic activity">
    <reaction evidence="8">
        <text>L-seryl-[protein] + UTP = O-(5'-uridylyl)-L-seryl-[protein] + diphosphate</text>
        <dbReference type="Rhea" id="RHEA:64604"/>
        <dbReference type="Rhea" id="RHEA-COMP:9863"/>
        <dbReference type="Rhea" id="RHEA-COMP:16635"/>
        <dbReference type="ChEBI" id="CHEBI:29999"/>
        <dbReference type="ChEBI" id="CHEBI:33019"/>
        <dbReference type="ChEBI" id="CHEBI:46398"/>
        <dbReference type="ChEBI" id="CHEBI:156051"/>
    </reaction>
</comment>
<dbReference type="HAMAP" id="MF_00692">
    <property type="entry name" value="SelO"/>
    <property type="match status" value="1"/>
</dbReference>
<comment type="catalytic activity">
    <reaction evidence="8">
        <text>L-tyrosyl-[protein] + ATP = O-(5'-adenylyl)-L-tyrosyl-[protein] + diphosphate</text>
        <dbReference type="Rhea" id="RHEA:54288"/>
        <dbReference type="Rhea" id="RHEA-COMP:10136"/>
        <dbReference type="Rhea" id="RHEA-COMP:13846"/>
        <dbReference type="ChEBI" id="CHEBI:30616"/>
        <dbReference type="ChEBI" id="CHEBI:33019"/>
        <dbReference type="ChEBI" id="CHEBI:46858"/>
        <dbReference type="ChEBI" id="CHEBI:83624"/>
        <dbReference type="EC" id="2.7.7.108"/>
    </reaction>
</comment>
<dbReference type="RefSeq" id="WP_062764818.1">
    <property type="nucleotide sequence ID" value="NZ_CP121045.1"/>
</dbReference>
<evidence type="ECO:0000256" key="2">
    <source>
        <dbReference type="ARBA" id="ARBA00022679"/>
    </source>
</evidence>
<feature type="active site" description="Proton acceptor" evidence="8">
    <location>
        <position position="253"/>
    </location>
</feature>
<feature type="binding site" evidence="8">
    <location>
        <position position="114"/>
    </location>
    <ligand>
        <name>ATP</name>
        <dbReference type="ChEBI" id="CHEBI:30616"/>
    </ligand>
</feature>
<dbReference type="GeneID" id="97240683"/>
<sequence>MTALTWRFDNSYARLPGAFYTRQGPTPVEAPVMVMFNQGLADALGLVPPGGIDDRSPELAALFAGNRLPDGAEPLAQAYAGHQFGGFTMLGDGRAIVLGEHLTPDGHRVDIQFKGSGPTPYSRMGDGRAALGPMLREYLISEAMHGLGIPTTRSLAVVATGEPVYREEVLAGAILTRVAASHLRVGTFQYAAARHDVAGLKALLDYAIARHDPDAALDRVPALALLDHVIRRQAALIVDWMRVGFVHGVMNTDNMTISGETIDYGPCAFIDAHDPAMVFSSIDRGGRYAYGNQPAIAQWNLARLAGALLPLIDDDQEAAVAVAQERIQGFEALYTTAWQAMMRRKLGLASEQPGDAALIGDLVVWMVDRGADHTLTFRHLTTGTLPEDGVWADEGFRSWHARWCSRRAADDAPEAEQQAAMAAANPVYIPRNHQVEMALAAVTEEGNLTPFRRLLEVVSRPYEVRDGLEAYEAPPPAGSGRYRTFCGT</sequence>
<evidence type="ECO:0000256" key="5">
    <source>
        <dbReference type="ARBA" id="ARBA00022741"/>
    </source>
</evidence>
<keyword evidence="5 8" id="KW-0547">Nucleotide-binding</keyword>
<comment type="catalytic activity">
    <reaction evidence="8">
        <text>L-threonyl-[protein] + ATP = 3-O-(5'-adenylyl)-L-threonyl-[protein] + diphosphate</text>
        <dbReference type="Rhea" id="RHEA:54292"/>
        <dbReference type="Rhea" id="RHEA-COMP:11060"/>
        <dbReference type="Rhea" id="RHEA-COMP:13847"/>
        <dbReference type="ChEBI" id="CHEBI:30013"/>
        <dbReference type="ChEBI" id="CHEBI:30616"/>
        <dbReference type="ChEBI" id="CHEBI:33019"/>
        <dbReference type="ChEBI" id="CHEBI:138113"/>
        <dbReference type="EC" id="2.7.7.108"/>
    </reaction>
</comment>
<feature type="binding site" evidence="8">
    <location>
        <position position="254"/>
    </location>
    <ligand>
        <name>Mg(2+)</name>
        <dbReference type="ChEBI" id="CHEBI:18420"/>
    </ligand>
</feature>
<dbReference type="GO" id="GO:0070733">
    <property type="term" value="F:AMPylase activity"/>
    <property type="evidence" value="ECO:0007669"/>
    <property type="project" value="UniProtKB-EC"/>
</dbReference>
<keyword evidence="4 8" id="KW-0479">Metal-binding</keyword>
<feature type="binding site" evidence="8">
    <location>
        <position position="127"/>
    </location>
    <ligand>
        <name>ATP</name>
        <dbReference type="ChEBI" id="CHEBI:30616"/>
    </ligand>
</feature>
<reference evidence="9 10" key="1">
    <citation type="submission" date="2015-12" db="EMBL/GenBank/DDBJ databases">
        <title>Genome sequence of Tistrella mobilis MCCC 1A02139.</title>
        <authorList>
            <person name="Lu L."/>
            <person name="Lai Q."/>
            <person name="Shao Z."/>
            <person name="Qian P."/>
        </authorList>
    </citation>
    <scope>NUCLEOTIDE SEQUENCE [LARGE SCALE GENOMIC DNA]</scope>
    <source>
        <strain evidence="9 10">MCCC 1A02139</strain>
    </source>
</reference>
<gene>
    <name evidence="8" type="primary">ydiU</name>
    <name evidence="8" type="synonym">selO</name>
    <name evidence="9" type="ORF">AUP44_06360</name>
</gene>
<feature type="binding site" evidence="8">
    <location>
        <position position="184"/>
    </location>
    <ligand>
        <name>ATP</name>
        <dbReference type="ChEBI" id="CHEBI:30616"/>
    </ligand>
</feature>
<comment type="similarity">
    <text evidence="1 8">Belongs to the SELO family.</text>
</comment>
<evidence type="ECO:0000256" key="6">
    <source>
        <dbReference type="ARBA" id="ARBA00022840"/>
    </source>
</evidence>
<dbReference type="Pfam" id="PF02696">
    <property type="entry name" value="SelO"/>
    <property type="match status" value="1"/>
</dbReference>
<evidence type="ECO:0000256" key="7">
    <source>
        <dbReference type="ARBA" id="ARBA00022842"/>
    </source>
</evidence>
<comment type="catalytic activity">
    <reaction evidence="8">
        <text>L-tyrosyl-[protein] + UTP = O-(5'-uridylyl)-L-tyrosyl-[protein] + diphosphate</text>
        <dbReference type="Rhea" id="RHEA:83887"/>
        <dbReference type="Rhea" id="RHEA-COMP:10136"/>
        <dbReference type="Rhea" id="RHEA-COMP:20238"/>
        <dbReference type="ChEBI" id="CHEBI:33019"/>
        <dbReference type="ChEBI" id="CHEBI:46398"/>
        <dbReference type="ChEBI" id="CHEBI:46858"/>
        <dbReference type="ChEBI" id="CHEBI:90602"/>
    </reaction>
</comment>
<evidence type="ECO:0000313" key="9">
    <source>
        <dbReference type="EMBL" id="KYO52098.1"/>
    </source>
</evidence>
<feature type="binding site" evidence="8">
    <location>
        <position position="177"/>
    </location>
    <ligand>
        <name>ATP</name>
        <dbReference type="ChEBI" id="CHEBI:30616"/>
    </ligand>
</feature>
<proteinExistence type="inferred from homology"/>
<evidence type="ECO:0000256" key="1">
    <source>
        <dbReference type="ARBA" id="ARBA00009747"/>
    </source>
</evidence>
<feature type="binding site" evidence="8">
    <location>
        <position position="91"/>
    </location>
    <ligand>
        <name>ATP</name>
        <dbReference type="ChEBI" id="CHEBI:30616"/>
    </ligand>
</feature>
<keyword evidence="3 8" id="KW-0548">Nucleotidyltransferase</keyword>
<comment type="cofactor">
    <cofactor evidence="8">
        <name>Mg(2+)</name>
        <dbReference type="ChEBI" id="CHEBI:18420"/>
    </cofactor>
    <cofactor evidence="8">
        <name>Mn(2+)</name>
        <dbReference type="ChEBI" id="CHEBI:29035"/>
    </cofactor>
</comment>
<dbReference type="PANTHER" id="PTHR32057:SF14">
    <property type="entry name" value="PROTEIN ADENYLYLTRANSFERASE SELO, MITOCHONDRIAL"/>
    <property type="match status" value="1"/>
</dbReference>
<organism evidence="9 10">
    <name type="scientific">Tistrella mobilis</name>
    <dbReference type="NCBI Taxonomy" id="171437"/>
    <lineage>
        <taxon>Bacteria</taxon>
        <taxon>Pseudomonadati</taxon>
        <taxon>Pseudomonadota</taxon>
        <taxon>Alphaproteobacteria</taxon>
        <taxon>Geminicoccales</taxon>
        <taxon>Geminicoccaceae</taxon>
        <taxon>Tistrella</taxon>
    </lineage>
</organism>
<evidence type="ECO:0000256" key="3">
    <source>
        <dbReference type="ARBA" id="ARBA00022695"/>
    </source>
</evidence>
<feature type="binding site" evidence="8">
    <location>
        <position position="263"/>
    </location>
    <ligand>
        <name>ATP</name>
        <dbReference type="ChEBI" id="CHEBI:30616"/>
    </ligand>
</feature>
<name>A0A162KU99_9PROT</name>
<evidence type="ECO:0000313" key="10">
    <source>
        <dbReference type="Proteomes" id="UP000075787"/>
    </source>
</evidence>
<dbReference type="GO" id="GO:0030145">
    <property type="term" value="F:manganese ion binding"/>
    <property type="evidence" value="ECO:0007669"/>
    <property type="project" value="UniProtKB-UniRule"/>
</dbReference>
<dbReference type="OrthoDB" id="9776281at2"/>